<protein>
    <submittedName>
        <fullName evidence="2">Uncharacterized protein</fullName>
    </submittedName>
</protein>
<evidence type="ECO:0000313" key="2">
    <source>
        <dbReference type="EMBL" id="KAK4111933.1"/>
    </source>
</evidence>
<keyword evidence="3" id="KW-1185">Reference proteome</keyword>
<feature type="transmembrane region" description="Helical" evidence="1">
    <location>
        <begin position="78"/>
        <end position="96"/>
    </location>
</feature>
<keyword evidence="1" id="KW-1133">Transmembrane helix</keyword>
<reference evidence="2" key="1">
    <citation type="journal article" date="2023" name="Mol. Phylogenet. Evol.">
        <title>Genome-scale phylogeny and comparative genomics of the fungal order Sordariales.</title>
        <authorList>
            <person name="Hensen N."/>
            <person name="Bonometti L."/>
            <person name="Westerberg I."/>
            <person name="Brannstrom I.O."/>
            <person name="Guillou S."/>
            <person name="Cros-Aarteil S."/>
            <person name="Calhoun S."/>
            <person name="Haridas S."/>
            <person name="Kuo A."/>
            <person name="Mondo S."/>
            <person name="Pangilinan J."/>
            <person name="Riley R."/>
            <person name="LaButti K."/>
            <person name="Andreopoulos B."/>
            <person name="Lipzen A."/>
            <person name="Chen C."/>
            <person name="Yan M."/>
            <person name="Daum C."/>
            <person name="Ng V."/>
            <person name="Clum A."/>
            <person name="Steindorff A."/>
            <person name="Ohm R.A."/>
            <person name="Martin F."/>
            <person name="Silar P."/>
            <person name="Natvig D.O."/>
            <person name="Lalanne C."/>
            <person name="Gautier V."/>
            <person name="Ament-Velasquez S.L."/>
            <person name="Kruys A."/>
            <person name="Hutchinson M.I."/>
            <person name="Powell A.J."/>
            <person name="Barry K."/>
            <person name="Miller A.N."/>
            <person name="Grigoriev I.V."/>
            <person name="Debuchy R."/>
            <person name="Gladieux P."/>
            <person name="Hiltunen Thoren M."/>
            <person name="Johannesson H."/>
        </authorList>
    </citation>
    <scope>NUCLEOTIDE SEQUENCE</scope>
    <source>
        <strain evidence="2">CBS 508.74</strain>
    </source>
</reference>
<organism evidence="2 3">
    <name type="scientific">Canariomyces notabilis</name>
    <dbReference type="NCBI Taxonomy" id="2074819"/>
    <lineage>
        <taxon>Eukaryota</taxon>
        <taxon>Fungi</taxon>
        <taxon>Dikarya</taxon>
        <taxon>Ascomycota</taxon>
        <taxon>Pezizomycotina</taxon>
        <taxon>Sordariomycetes</taxon>
        <taxon>Sordariomycetidae</taxon>
        <taxon>Sordariales</taxon>
        <taxon>Chaetomiaceae</taxon>
        <taxon>Canariomyces</taxon>
    </lineage>
</organism>
<gene>
    <name evidence="2" type="ORF">N656DRAFT_837446</name>
</gene>
<evidence type="ECO:0000313" key="3">
    <source>
        <dbReference type="Proteomes" id="UP001302812"/>
    </source>
</evidence>
<feature type="transmembrane region" description="Helical" evidence="1">
    <location>
        <begin position="131"/>
        <end position="155"/>
    </location>
</feature>
<dbReference type="EMBL" id="MU853344">
    <property type="protein sequence ID" value="KAK4111933.1"/>
    <property type="molecule type" value="Genomic_DNA"/>
</dbReference>
<dbReference type="GeneID" id="89942954"/>
<comment type="caution">
    <text evidence="2">The sequence shown here is derived from an EMBL/GenBank/DDBJ whole genome shotgun (WGS) entry which is preliminary data.</text>
</comment>
<dbReference type="RefSeq" id="XP_064669503.1">
    <property type="nucleotide sequence ID" value="XM_064818828.1"/>
</dbReference>
<feature type="transmembrane region" description="Helical" evidence="1">
    <location>
        <begin position="108"/>
        <end position="125"/>
    </location>
</feature>
<dbReference type="AlphaFoldDB" id="A0AAN6TCQ0"/>
<keyword evidence="1" id="KW-0472">Membrane</keyword>
<dbReference type="Proteomes" id="UP001302812">
    <property type="component" value="Unassembled WGS sequence"/>
</dbReference>
<keyword evidence="1" id="KW-0812">Transmembrane</keyword>
<name>A0AAN6TCQ0_9PEZI</name>
<proteinExistence type="predicted"/>
<reference evidence="2" key="2">
    <citation type="submission" date="2023-05" db="EMBL/GenBank/DDBJ databases">
        <authorList>
            <consortium name="Lawrence Berkeley National Laboratory"/>
            <person name="Steindorff A."/>
            <person name="Hensen N."/>
            <person name="Bonometti L."/>
            <person name="Westerberg I."/>
            <person name="Brannstrom I.O."/>
            <person name="Guillou S."/>
            <person name="Cros-Aarteil S."/>
            <person name="Calhoun S."/>
            <person name="Haridas S."/>
            <person name="Kuo A."/>
            <person name="Mondo S."/>
            <person name="Pangilinan J."/>
            <person name="Riley R."/>
            <person name="Labutti K."/>
            <person name="Andreopoulos B."/>
            <person name="Lipzen A."/>
            <person name="Chen C."/>
            <person name="Yanf M."/>
            <person name="Daum C."/>
            <person name="Ng V."/>
            <person name="Clum A."/>
            <person name="Ohm R."/>
            <person name="Martin F."/>
            <person name="Silar P."/>
            <person name="Natvig D."/>
            <person name="Lalanne C."/>
            <person name="Gautier V."/>
            <person name="Ament-Velasquez S.L."/>
            <person name="Kruys A."/>
            <person name="Hutchinson M.I."/>
            <person name="Powell A.J."/>
            <person name="Barry K."/>
            <person name="Miller A.N."/>
            <person name="Grigoriev I.V."/>
            <person name="Debuchy R."/>
            <person name="Gladieux P."/>
            <person name="Thoren M.H."/>
            <person name="Johannesson H."/>
        </authorList>
    </citation>
    <scope>NUCLEOTIDE SEQUENCE</scope>
    <source>
        <strain evidence="2">CBS 508.74</strain>
    </source>
</reference>
<sequence>MDPRLLVCCSYQEDSKTRRDSGHRCWASETLEIGIAALCSFVTWEYTIQNEGSREYNDRLPGQHIVEKHADGSIFRPSPSLLLFSCLVFGCCVSSFTHRRQTEDQYQAVVYVVLLAGAAVAGYAVGADVHLILLGYLPWATCAAMALSISGHGLYRWLQRDSRPAQGDEEKVPLMG</sequence>
<accession>A0AAN6TCQ0</accession>
<evidence type="ECO:0000256" key="1">
    <source>
        <dbReference type="SAM" id="Phobius"/>
    </source>
</evidence>